<dbReference type="CDD" id="cd14275">
    <property type="entry name" value="UBA_EF-Ts"/>
    <property type="match status" value="1"/>
</dbReference>
<name>A0AA48KAF5_9BACT</name>
<dbReference type="PANTHER" id="PTHR11741:SF10">
    <property type="entry name" value="POLYPROTEIN OF EF-TS, CHLOROPLASTIC"/>
    <property type="match status" value="1"/>
</dbReference>
<keyword evidence="4 6" id="KW-0648">Protein biosynthesis</keyword>
<evidence type="ECO:0000256" key="8">
    <source>
        <dbReference type="RuleBase" id="RU000643"/>
    </source>
</evidence>
<reference evidence="11" key="1">
    <citation type="journal article" date="2023" name="Int. J. Syst. Evol. Microbiol.">
        <title>Mesoterricola silvestris gen. nov., sp. nov., Mesoterricola sediminis sp. nov., Geothrix oryzae sp. nov., Geothrix edaphica sp. nov., Geothrix rubra sp. nov., and Geothrix limicola sp. nov., six novel members of Acidobacteriota isolated from soils.</title>
        <authorList>
            <person name="Itoh H."/>
            <person name="Sugisawa Y."/>
            <person name="Mise K."/>
            <person name="Xu Z."/>
            <person name="Kuniyasu M."/>
            <person name="Ushijima N."/>
            <person name="Kawano K."/>
            <person name="Kobayashi E."/>
            <person name="Shiratori Y."/>
            <person name="Masuda Y."/>
            <person name="Senoo K."/>
        </authorList>
    </citation>
    <scope>NUCLEOTIDE SEQUENCE [LARGE SCALE GENOMIC DNA]</scope>
    <source>
        <strain evidence="11">W79</strain>
    </source>
</reference>
<evidence type="ECO:0000256" key="4">
    <source>
        <dbReference type="ARBA" id="ARBA00022917"/>
    </source>
</evidence>
<proteinExistence type="inferred from homology"/>
<evidence type="ECO:0000313" key="11">
    <source>
        <dbReference type="Proteomes" id="UP001238179"/>
    </source>
</evidence>
<evidence type="ECO:0000256" key="7">
    <source>
        <dbReference type="RuleBase" id="RU000642"/>
    </source>
</evidence>
<dbReference type="EMBL" id="AP027080">
    <property type="protein sequence ID" value="BDU71468.1"/>
    <property type="molecule type" value="Genomic_DNA"/>
</dbReference>
<dbReference type="SUPFAM" id="SSF46934">
    <property type="entry name" value="UBA-like"/>
    <property type="match status" value="1"/>
</dbReference>
<feature type="domain" description="Translation elongation factor EFTs/EF1B dimerisation" evidence="9">
    <location>
        <begin position="56"/>
        <end position="199"/>
    </location>
</feature>
<dbReference type="FunFam" id="1.10.286.20:FF:000001">
    <property type="entry name" value="Elongation factor Ts"/>
    <property type="match status" value="1"/>
</dbReference>
<keyword evidence="11" id="KW-1185">Reference proteome</keyword>
<dbReference type="Gene3D" id="1.10.286.20">
    <property type="match status" value="1"/>
</dbReference>
<dbReference type="RefSeq" id="WP_316414359.1">
    <property type="nucleotide sequence ID" value="NZ_AP027080.1"/>
</dbReference>
<dbReference type="KEGG" id="msil:METEAL_06420"/>
<comment type="subcellular location">
    <subcellularLocation>
        <location evidence="6 8">Cytoplasm</location>
    </subcellularLocation>
</comment>
<dbReference type="GO" id="GO:0003746">
    <property type="term" value="F:translation elongation factor activity"/>
    <property type="evidence" value="ECO:0007669"/>
    <property type="project" value="UniProtKB-UniRule"/>
</dbReference>
<dbReference type="InterPro" id="IPR001816">
    <property type="entry name" value="Transl_elong_EFTs/EF1B"/>
</dbReference>
<dbReference type="AlphaFoldDB" id="A0AA48KAF5"/>
<dbReference type="PROSITE" id="PS01127">
    <property type="entry name" value="EF_TS_2"/>
    <property type="match status" value="1"/>
</dbReference>
<dbReference type="Gene3D" id="1.10.8.10">
    <property type="entry name" value="DNA helicase RuvA subunit, C-terminal domain"/>
    <property type="match status" value="1"/>
</dbReference>
<comment type="similarity">
    <text evidence="1 6 7">Belongs to the EF-Ts family.</text>
</comment>
<gene>
    <name evidence="6 10" type="primary">tsf</name>
    <name evidence="10" type="ORF">METEAL_06420</name>
</gene>
<dbReference type="InterPro" id="IPR036402">
    <property type="entry name" value="EF-Ts_dimer_sf"/>
</dbReference>
<evidence type="ECO:0000259" key="9">
    <source>
        <dbReference type="Pfam" id="PF00889"/>
    </source>
</evidence>
<evidence type="ECO:0000256" key="5">
    <source>
        <dbReference type="ARBA" id="ARBA00025453"/>
    </source>
</evidence>
<organism evidence="10 11">
    <name type="scientific">Mesoterricola silvestris</name>
    <dbReference type="NCBI Taxonomy" id="2927979"/>
    <lineage>
        <taxon>Bacteria</taxon>
        <taxon>Pseudomonadati</taxon>
        <taxon>Acidobacteriota</taxon>
        <taxon>Holophagae</taxon>
        <taxon>Holophagales</taxon>
        <taxon>Holophagaceae</taxon>
        <taxon>Mesoterricola</taxon>
    </lineage>
</organism>
<feature type="region of interest" description="Involved in Mg(2+) ion dislocation from EF-Tu" evidence="6">
    <location>
        <begin position="81"/>
        <end position="84"/>
    </location>
</feature>
<dbReference type="Gene3D" id="3.30.479.20">
    <property type="entry name" value="Elongation factor Ts, dimerisation domain"/>
    <property type="match status" value="1"/>
</dbReference>
<dbReference type="Pfam" id="PF00889">
    <property type="entry name" value="EF_TS"/>
    <property type="match status" value="1"/>
</dbReference>
<evidence type="ECO:0000256" key="2">
    <source>
        <dbReference type="ARBA" id="ARBA00016956"/>
    </source>
</evidence>
<evidence type="ECO:0000256" key="1">
    <source>
        <dbReference type="ARBA" id="ARBA00005532"/>
    </source>
</evidence>
<dbReference type="InterPro" id="IPR009060">
    <property type="entry name" value="UBA-like_sf"/>
</dbReference>
<dbReference type="InterPro" id="IPR014039">
    <property type="entry name" value="Transl_elong_EFTs/EF1B_dimer"/>
</dbReference>
<evidence type="ECO:0000256" key="6">
    <source>
        <dbReference type="HAMAP-Rule" id="MF_00050"/>
    </source>
</evidence>
<sequence length="221" mass="24131">MAYTALDVKALRDKTGLGMMDCKKALDENGGDMDKAMDYLRKKGLASSAAKAGRIAAEGIVESYIHPGGRVGVLIELNCETDFVARTENFTRLVREIAMHIAAHDPAPQFVTKEEVTQSFLDKEKEIATSQAMATGKPAAVVEKIVEGKMNKIYEEVCLLEQKFIMNGDLTVAQHLATKTAEIGEKLSIRRFTKYVMGEGLEKRNDDFAAEVAAQAAAANK</sequence>
<dbReference type="SUPFAM" id="SSF54713">
    <property type="entry name" value="Elongation factor Ts (EF-Ts), dimerisation domain"/>
    <property type="match status" value="1"/>
</dbReference>
<accession>A0AA48KAF5</accession>
<protein>
    <recommendedName>
        <fullName evidence="2 6">Elongation factor Ts</fullName>
        <shortName evidence="6">EF-Ts</shortName>
    </recommendedName>
</protein>
<evidence type="ECO:0000256" key="3">
    <source>
        <dbReference type="ARBA" id="ARBA00022768"/>
    </source>
</evidence>
<comment type="function">
    <text evidence="5 6 7">Associates with the EF-Tu.GDP complex and induces the exchange of GDP to GTP. It remains bound to the aminoacyl-tRNA.EF-Tu.GTP complex up to the GTP hydrolysis stage on the ribosome.</text>
</comment>
<dbReference type="FunFam" id="1.10.8.10:FF:000001">
    <property type="entry name" value="Elongation factor Ts"/>
    <property type="match status" value="1"/>
</dbReference>
<dbReference type="NCBIfam" id="TIGR00116">
    <property type="entry name" value="tsf"/>
    <property type="match status" value="2"/>
</dbReference>
<dbReference type="Proteomes" id="UP001238179">
    <property type="component" value="Chromosome"/>
</dbReference>
<evidence type="ECO:0000313" key="10">
    <source>
        <dbReference type="EMBL" id="BDU71468.1"/>
    </source>
</evidence>
<dbReference type="GO" id="GO:0005737">
    <property type="term" value="C:cytoplasm"/>
    <property type="evidence" value="ECO:0007669"/>
    <property type="project" value="UniProtKB-SubCell"/>
</dbReference>
<dbReference type="PROSITE" id="PS01126">
    <property type="entry name" value="EF_TS_1"/>
    <property type="match status" value="1"/>
</dbReference>
<dbReference type="PANTHER" id="PTHR11741">
    <property type="entry name" value="ELONGATION FACTOR TS"/>
    <property type="match status" value="1"/>
</dbReference>
<keyword evidence="3 6" id="KW-0251">Elongation factor</keyword>
<dbReference type="HAMAP" id="MF_00050">
    <property type="entry name" value="EF_Ts"/>
    <property type="match status" value="1"/>
</dbReference>
<keyword evidence="6" id="KW-0963">Cytoplasm</keyword>
<dbReference type="InterPro" id="IPR018101">
    <property type="entry name" value="Transl_elong_Ts_CS"/>
</dbReference>